<dbReference type="SUPFAM" id="SSF52540">
    <property type="entry name" value="P-loop containing nucleoside triphosphate hydrolases"/>
    <property type="match status" value="1"/>
</dbReference>
<dbReference type="InterPro" id="IPR036034">
    <property type="entry name" value="PDZ_sf"/>
</dbReference>
<evidence type="ECO:0000256" key="5">
    <source>
        <dbReference type="ARBA" id="ARBA00022840"/>
    </source>
</evidence>
<gene>
    <name evidence="8" type="ORF">CCMP2556_LOCUS50036</name>
</gene>
<keyword evidence="4" id="KW-0347">Helicase</keyword>
<dbReference type="EC" id="3.6.4.13" evidence="1"/>
<feature type="domain" description="Helicase C-terminal" evidence="7">
    <location>
        <begin position="385"/>
        <end position="504"/>
    </location>
</feature>
<reference evidence="8 9" key="1">
    <citation type="submission" date="2024-02" db="EMBL/GenBank/DDBJ databases">
        <authorList>
            <person name="Chen Y."/>
            <person name="Shah S."/>
            <person name="Dougan E. K."/>
            <person name="Thang M."/>
            <person name="Chan C."/>
        </authorList>
    </citation>
    <scope>NUCLEOTIDE SEQUENCE [LARGE SCALE GENOMIC DNA]</scope>
</reference>
<dbReference type="PROSITE" id="PS51192">
    <property type="entry name" value="HELICASE_ATP_BIND_1"/>
    <property type="match status" value="1"/>
</dbReference>
<organism evidence="8 9">
    <name type="scientific">Durusdinium trenchii</name>
    <dbReference type="NCBI Taxonomy" id="1381693"/>
    <lineage>
        <taxon>Eukaryota</taxon>
        <taxon>Sar</taxon>
        <taxon>Alveolata</taxon>
        <taxon>Dinophyceae</taxon>
        <taxon>Suessiales</taxon>
        <taxon>Symbiodiniaceae</taxon>
        <taxon>Durusdinium</taxon>
    </lineage>
</organism>
<dbReference type="Gene3D" id="3.40.50.300">
    <property type="entry name" value="P-loop containing nucleotide triphosphate hydrolases"/>
    <property type="match status" value="2"/>
</dbReference>
<evidence type="ECO:0000256" key="1">
    <source>
        <dbReference type="ARBA" id="ARBA00012552"/>
    </source>
</evidence>
<dbReference type="InterPro" id="IPR001650">
    <property type="entry name" value="Helicase_C-like"/>
</dbReference>
<dbReference type="EMBL" id="CAXAMN010026940">
    <property type="protein sequence ID" value="CAK9107145.1"/>
    <property type="molecule type" value="Genomic_DNA"/>
</dbReference>
<keyword evidence="2" id="KW-0547">Nucleotide-binding</keyword>
<dbReference type="PANTHER" id="PTHR47958">
    <property type="entry name" value="ATP-DEPENDENT RNA HELICASE DBP3"/>
    <property type="match status" value="1"/>
</dbReference>
<dbReference type="Proteomes" id="UP001642484">
    <property type="component" value="Unassembled WGS sequence"/>
</dbReference>
<evidence type="ECO:0000259" key="7">
    <source>
        <dbReference type="PROSITE" id="PS51194"/>
    </source>
</evidence>
<keyword evidence="9" id="KW-1185">Reference proteome</keyword>
<dbReference type="InterPro" id="IPR014001">
    <property type="entry name" value="Helicase_ATP-bd"/>
</dbReference>
<protein>
    <recommendedName>
        <fullName evidence="1">RNA helicase</fullName>
        <ecNumber evidence="1">3.6.4.13</ecNumber>
    </recommendedName>
</protein>
<dbReference type="Gene3D" id="2.30.42.10">
    <property type="match status" value="1"/>
</dbReference>
<evidence type="ECO:0000313" key="9">
    <source>
        <dbReference type="Proteomes" id="UP001642484"/>
    </source>
</evidence>
<evidence type="ECO:0000313" key="8">
    <source>
        <dbReference type="EMBL" id="CAK9107145.1"/>
    </source>
</evidence>
<sequence>MRVHVSASCWMRARKQCNARKDVHITFWMIPKRCPNKRLNELLRSSQEKGYVVEKLAEGKPAAEAGVDSGWRVVRVAGQDCSEKSSADIQGPVEVQFQKPEEEALPSSEEDENNIQNVRADHRRQHEASLSNIDDLPVERDPSDLHAAGLKRPTLIQRHAVPIVGHKEHYDLVAQAQTGSGKTFAFVIPTIARLLLRGCPPRPFFPGPTAQGCPVVLVLSPTRELAIQTCSEMEVLTKGMSIYGGETIKETAKRVETAPIDIICATPGRLIALLDETKISLAYVQTVILDEADQMLEQRLEIMCADILVGRDMPAPSSGRQTLLFSATIPQKIRDMCPQILREKRRANLTIGFYDDDKGGSCESITQLLRWSPDEKQRIGELIRDLRTVWDRTKGRVVIFSNLRLTADSLAHQLQREGMTCRHLHGKLDQEVREKVFDGFRRGDFDILVATNVASRGLDFPDVSLVVQFNLPDNIDVYTHRSPAIVARAGGDESQTQRASIWKA</sequence>
<dbReference type="InterPro" id="IPR011545">
    <property type="entry name" value="DEAD/DEAH_box_helicase_dom"/>
</dbReference>
<proteinExistence type="predicted"/>
<keyword evidence="5" id="KW-0067">ATP-binding</keyword>
<name>A0ABP0S4C7_9DINO</name>
<evidence type="ECO:0000259" key="6">
    <source>
        <dbReference type="PROSITE" id="PS51192"/>
    </source>
</evidence>
<feature type="domain" description="Helicase ATP-binding" evidence="6">
    <location>
        <begin position="163"/>
        <end position="347"/>
    </location>
</feature>
<dbReference type="InterPro" id="IPR027417">
    <property type="entry name" value="P-loop_NTPase"/>
</dbReference>
<dbReference type="PROSITE" id="PS51194">
    <property type="entry name" value="HELICASE_CTER"/>
    <property type="match status" value="1"/>
</dbReference>
<dbReference type="CDD" id="cd00268">
    <property type="entry name" value="DEADc"/>
    <property type="match status" value="1"/>
</dbReference>
<dbReference type="SMART" id="SM00490">
    <property type="entry name" value="HELICc"/>
    <property type="match status" value="1"/>
</dbReference>
<evidence type="ECO:0000256" key="3">
    <source>
        <dbReference type="ARBA" id="ARBA00022801"/>
    </source>
</evidence>
<dbReference type="Pfam" id="PF00271">
    <property type="entry name" value="Helicase_C"/>
    <property type="match status" value="1"/>
</dbReference>
<dbReference type="Pfam" id="PF00270">
    <property type="entry name" value="DEAD"/>
    <property type="match status" value="1"/>
</dbReference>
<comment type="caution">
    <text evidence="8">The sequence shown here is derived from an EMBL/GenBank/DDBJ whole genome shotgun (WGS) entry which is preliminary data.</text>
</comment>
<dbReference type="SMART" id="SM00487">
    <property type="entry name" value="DEXDc"/>
    <property type="match status" value="1"/>
</dbReference>
<accession>A0ABP0S4C7</accession>
<evidence type="ECO:0000256" key="2">
    <source>
        <dbReference type="ARBA" id="ARBA00022741"/>
    </source>
</evidence>
<keyword evidence="3" id="KW-0378">Hydrolase</keyword>
<dbReference type="CDD" id="cd18787">
    <property type="entry name" value="SF2_C_DEAD"/>
    <property type="match status" value="1"/>
</dbReference>
<dbReference type="InterPro" id="IPR044742">
    <property type="entry name" value="DEAD/DEAH_RhlB"/>
</dbReference>
<evidence type="ECO:0000256" key="4">
    <source>
        <dbReference type="ARBA" id="ARBA00022806"/>
    </source>
</evidence>